<dbReference type="Gene3D" id="3.40.80.10">
    <property type="entry name" value="Peptidoglycan recognition protein-like"/>
    <property type="match status" value="1"/>
</dbReference>
<reference evidence="6 7" key="1">
    <citation type="journal article" date="2015" name="Stand. Genomic Sci.">
        <title>Genomic Encyclopedia of Bacterial and Archaeal Type Strains, Phase III: the genomes of soil and plant-associated and newly described type strains.</title>
        <authorList>
            <person name="Whitman W.B."/>
            <person name="Woyke T."/>
            <person name="Klenk H.P."/>
            <person name="Zhou Y."/>
            <person name="Lilburn T.G."/>
            <person name="Beck B.J."/>
            <person name="De Vos P."/>
            <person name="Vandamme P."/>
            <person name="Eisen J.A."/>
            <person name="Garrity G."/>
            <person name="Hugenholtz P."/>
            <person name="Kyrpides N.C."/>
        </authorList>
    </citation>
    <scope>NUCLEOTIDE SEQUENCE [LARGE SCALE GENOMIC DNA]</scope>
    <source>
        <strain evidence="6 7">VKM Ac-2541</strain>
    </source>
</reference>
<dbReference type="GO" id="GO:0009253">
    <property type="term" value="P:peptidoglycan catabolic process"/>
    <property type="evidence" value="ECO:0007669"/>
    <property type="project" value="InterPro"/>
</dbReference>
<feature type="region of interest" description="Disordered" evidence="2">
    <location>
        <begin position="100"/>
        <end position="120"/>
    </location>
</feature>
<dbReference type="InterPro" id="IPR002502">
    <property type="entry name" value="Amidase_domain"/>
</dbReference>
<dbReference type="AlphaFoldDB" id="A0A4R2IPF9"/>
<dbReference type="PANTHER" id="PTHR11022:SF41">
    <property type="entry name" value="PEPTIDOGLYCAN-RECOGNITION PROTEIN LC-RELATED"/>
    <property type="match status" value="1"/>
</dbReference>
<evidence type="ECO:0000256" key="1">
    <source>
        <dbReference type="ARBA" id="ARBA00007553"/>
    </source>
</evidence>
<comment type="similarity">
    <text evidence="1">Belongs to the N-acetylmuramoyl-L-alanine amidase 2 family.</text>
</comment>
<keyword evidence="3" id="KW-0732">Signal</keyword>
<dbReference type="SUPFAM" id="SSF55846">
    <property type="entry name" value="N-acetylmuramoyl-L-alanine amidase-like"/>
    <property type="match status" value="1"/>
</dbReference>
<evidence type="ECO:0000259" key="5">
    <source>
        <dbReference type="SMART" id="SM00701"/>
    </source>
</evidence>
<feature type="compositionally biased region" description="Polar residues" evidence="2">
    <location>
        <begin position="24"/>
        <end position="37"/>
    </location>
</feature>
<protein>
    <submittedName>
        <fullName evidence="6">LGFP repeat-containing protein</fullName>
    </submittedName>
</protein>
<dbReference type="InterPro" id="IPR036505">
    <property type="entry name" value="Amidase/PGRP_sf"/>
</dbReference>
<evidence type="ECO:0000313" key="6">
    <source>
        <dbReference type="EMBL" id="TCO46807.1"/>
    </source>
</evidence>
<evidence type="ECO:0000256" key="2">
    <source>
        <dbReference type="SAM" id="MobiDB-lite"/>
    </source>
</evidence>
<dbReference type="EMBL" id="SLWR01000006">
    <property type="protein sequence ID" value="TCO46807.1"/>
    <property type="molecule type" value="Genomic_DNA"/>
</dbReference>
<dbReference type="InterPro" id="IPR015510">
    <property type="entry name" value="PGRP"/>
</dbReference>
<feature type="region of interest" description="Disordered" evidence="2">
    <location>
        <begin position="161"/>
        <end position="180"/>
    </location>
</feature>
<name>A0A4R2IPF9_9ACTN</name>
<evidence type="ECO:0000256" key="3">
    <source>
        <dbReference type="SAM" id="SignalP"/>
    </source>
</evidence>
<evidence type="ECO:0000313" key="7">
    <source>
        <dbReference type="Proteomes" id="UP000295573"/>
    </source>
</evidence>
<feature type="region of interest" description="Disordered" evidence="2">
    <location>
        <begin position="21"/>
        <end position="50"/>
    </location>
</feature>
<organism evidence="6 7">
    <name type="scientific">Kribbella antiqua</name>
    <dbReference type="NCBI Taxonomy" id="2512217"/>
    <lineage>
        <taxon>Bacteria</taxon>
        <taxon>Bacillati</taxon>
        <taxon>Actinomycetota</taxon>
        <taxon>Actinomycetes</taxon>
        <taxon>Propionibacteriales</taxon>
        <taxon>Kribbellaceae</taxon>
        <taxon>Kribbella</taxon>
    </lineage>
</organism>
<dbReference type="Pfam" id="PF01510">
    <property type="entry name" value="Amidase_2"/>
    <property type="match status" value="1"/>
</dbReference>
<dbReference type="SMART" id="SM00644">
    <property type="entry name" value="Ami_2"/>
    <property type="match status" value="1"/>
</dbReference>
<evidence type="ECO:0000259" key="4">
    <source>
        <dbReference type="SMART" id="SM00644"/>
    </source>
</evidence>
<dbReference type="SMART" id="SM00701">
    <property type="entry name" value="PGRP"/>
    <property type="match status" value="1"/>
</dbReference>
<dbReference type="Proteomes" id="UP000295573">
    <property type="component" value="Unassembled WGS sequence"/>
</dbReference>
<proteinExistence type="inferred from homology"/>
<gene>
    <name evidence="6" type="ORF">EV646_10646</name>
</gene>
<dbReference type="RefSeq" id="WP_132149966.1">
    <property type="nucleotide sequence ID" value="NZ_SLWR01000006.1"/>
</dbReference>
<feature type="signal peptide" evidence="3">
    <location>
        <begin position="1"/>
        <end position="18"/>
    </location>
</feature>
<dbReference type="GO" id="GO:0008270">
    <property type="term" value="F:zinc ion binding"/>
    <property type="evidence" value="ECO:0007669"/>
    <property type="project" value="InterPro"/>
</dbReference>
<dbReference type="PANTHER" id="PTHR11022">
    <property type="entry name" value="PEPTIDOGLYCAN RECOGNITION PROTEIN"/>
    <property type="match status" value="1"/>
</dbReference>
<accession>A0A4R2IPF9</accession>
<dbReference type="Pfam" id="PF08310">
    <property type="entry name" value="LGFP"/>
    <property type="match status" value="1"/>
</dbReference>
<dbReference type="InterPro" id="IPR006619">
    <property type="entry name" value="PGRP_domain_met/bac"/>
</dbReference>
<comment type="caution">
    <text evidence="6">The sequence shown here is derived from an EMBL/GenBank/DDBJ whole genome shotgun (WGS) entry which is preliminary data.</text>
</comment>
<dbReference type="OrthoDB" id="9773852at2"/>
<feature type="domain" description="N-acetylmuramoyl-L-alanine amidase" evidence="4">
    <location>
        <begin position="198"/>
        <end position="350"/>
    </location>
</feature>
<keyword evidence="7" id="KW-1185">Reference proteome</keyword>
<dbReference type="InterPro" id="IPR013207">
    <property type="entry name" value="LGFP"/>
</dbReference>
<sequence>MSKTSRLLTIAVTGLALAVPQAQPDRQSVHPSTQSVLPATPEPSPAEASYQELALDGPSVAAETKPFAMVGITWPEGTRPVVAKVRVQRDGQWTEWQPLVVEDEHGPDPATPEGAERSGTEPLWVGDATGVQASAVTIGGSTISDAKVVLIQPGVLTTDADEPAAQSVEPEASGTPYPMPGIISRRGWGADERLRSHNGKACARPKYTTTVQAAFVHHTADRNNYTRAQVPAMIRGMYAYHVKSRGWCDLGYNFLVDRFGRAFEGRYGGTYLPVLGAHTGAFNSNSFGVALIGNFEKAAPTQAMLEKTAEVIAWKLDANYRSPMATIVLDGSRLYTISGHRDTKATACPGNQLYGKLGWLRQRIDTLIGGSVSTPIYRYARKLGFDRTGQPFWGEHPTRTGWATYFGIRDVFHSVATGTHSTLGVFRNRYRGLGVDNTVLGLPLGEQRNGRVRGTAVQSFRYGALYWSRSTGARPVTGRIYHKYTSLGAERSRLGLPITDMYKVKTGLRQKYQRGWLTYNTRRNRVYVQYRSGS</sequence>
<feature type="domain" description="Peptidoglycan recognition protein family" evidence="5">
    <location>
        <begin position="180"/>
        <end position="344"/>
    </location>
</feature>
<dbReference type="CDD" id="cd06583">
    <property type="entry name" value="PGRP"/>
    <property type="match status" value="1"/>
</dbReference>
<feature type="chain" id="PRO_5038775397" evidence="3">
    <location>
        <begin position="19"/>
        <end position="534"/>
    </location>
</feature>
<dbReference type="GO" id="GO:0008745">
    <property type="term" value="F:N-acetylmuramoyl-L-alanine amidase activity"/>
    <property type="evidence" value="ECO:0007669"/>
    <property type="project" value="InterPro"/>
</dbReference>